<evidence type="ECO:0000256" key="12">
    <source>
        <dbReference type="ARBA" id="ARBA00023008"/>
    </source>
</evidence>
<dbReference type="GO" id="GO:0005634">
    <property type="term" value="C:nucleus"/>
    <property type="evidence" value="ECO:0007669"/>
    <property type="project" value="UniProtKB-SubCell"/>
</dbReference>
<protein>
    <recommendedName>
        <fullName evidence="22">Histone-lysine N-methyltransferase NSD2-like protein</fullName>
    </recommendedName>
</protein>
<keyword evidence="11" id="KW-0560">Oxidoreductase</keyword>
<feature type="domain" description="PWWP" evidence="18">
    <location>
        <begin position="448"/>
        <end position="511"/>
    </location>
</feature>
<dbReference type="CDD" id="cd13884">
    <property type="entry name" value="CuRO_2_tcLCC_insect_like"/>
    <property type="match status" value="1"/>
</dbReference>
<dbReference type="SUPFAM" id="SSF49503">
    <property type="entry name" value="Cupredoxins"/>
    <property type="match status" value="3"/>
</dbReference>
<evidence type="ECO:0000259" key="19">
    <source>
        <dbReference type="PROSITE" id="PS51215"/>
    </source>
</evidence>
<evidence type="ECO:0000256" key="15">
    <source>
        <dbReference type="SAM" id="Phobius"/>
    </source>
</evidence>
<dbReference type="SMART" id="SM00570">
    <property type="entry name" value="AWS"/>
    <property type="match status" value="1"/>
</dbReference>
<dbReference type="PROSITE" id="PS00080">
    <property type="entry name" value="MULTICOPPER_OXIDASE2"/>
    <property type="match status" value="1"/>
</dbReference>
<evidence type="ECO:0000259" key="17">
    <source>
        <dbReference type="PROSITE" id="PS50280"/>
    </source>
</evidence>
<dbReference type="SMART" id="SM00249">
    <property type="entry name" value="PHD"/>
    <property type="match status" value="3"/>
</dbReference>
<dbReference type="SUPFAM" id="SSF57903">
    <property type="entry name" value="FYVE/PHD zinc finger"/>
    <property type="match status" value="1"/>
</dbReference>
<dbReference type="CDD" id="cd13858">
    <property type="entry name" value="CuRO_1_tcLCC2_insect_like"/>
    <property type="match status" value="1"/>
</dbReference>
<evidence type="ECO:0000256" key="6">
    <source>
        <dbReference type="ARBA" id="ARBA00022723"/>
    </source>
</evidence>
<dbReference type="GO" id="GO:0006826">
    <property type="term" value="P:iron ion transport"/>
    <property type="evidence" value="ECO:0007669"/>
    <property type="project" value="TreeGrafter"/>
</dbReference>
<accession>A0A9J6BUV1</accession>
<feature type="domain" description="SET" evidence="17">
    <location>
        <begin position="625"/>
        <end position="742"/>
    </location>
</feature>
<proteinExistence type="inferred from homology"/>
<dbReference type="PROSITE" id="PS50280">
    <property type="entry name" value="SET"/>
    <property type="match status" value="1"/>
</dbReference>
<keyword evidence="15" id="KW-1133">Transmembrane helix</keyword>
<keyword evidence="3" id="KW-0489">Methyltransferase</keyword>
<gene>
    <name evidence="20" type="ORF">PVAND_003540</name>
</gene>
<dbReference type="InterPro" id="IPR006560">
    <property type="entry name" value="AWS_dom"/>
</dbReference>
<dbReference type="PROSITE" id="PS50812">
    <property type="entry name" value="PWWP"/>
    <property type="match status" value="1"/>
</dbReference>
<feature type="transmembrane region" description="Helical" evidence="15">
    <location>
        <begin position="1602"/>
        <end position="1620"/>
    </location>
</feature>
<dbReference type="InterPro" id="IPR001117">
    <property type="entry name" value="Cu-oxidase_2nd"/>
</dbReference>
<dbReference type="Pfam" id="PF00856">
    <property type="entry name" value="SET"/>
    <property type="match status" value="1"/>
</dbReference>
<dbReference type="InterPro" id="IPR033138">
    <property type="entry name" value="Cu_oxidase_CS"/>
</dbReference>
<dbReference type="InterPro" id="IPR000313">
    <property type="entry name" value="PWWP_dom"/>
</dbReference>
<dbReference type="GO" id="GO:0008170">
    <property type="term" value="F:N-methyltransferase activity"/>
    <property type="evidence" value="ECO:0007669"/>
    <property type="project" value="UniProtKB-ARBA"/>
</dbReference>
<dbReference type="InterPro" id="IPR001214">
    <property type="entry name" value="SET_dom"/>
</dbReference>
<dbReference type="GO" id="GO:0008757">
    <property type="term" value="F:S-adenosylmethionine-dependent methyltransferase activity"/>
    <property type="evidence" value="ECO:0007669"/>
    <property type="project" value="UniProtKB-ARBA"/>
</dbReference>
<dbReference type="InterPro" id="IPR008972">
    <property type="entry name" value="Cupredoxin"/>
</dbReference>
<evidence type="ECO:0000256" key="1">
    <source>
        <dbReference type="ARBA" id="ARBA00004123"/>
    </source>
</evidence>
<dbReference type="GO" id="GO:0008270">
    <property type="term" value="F:zinc ion binding"/>
    <property type="evidence" value="ECO:0007669"/>
    <property type="project" value="UniProtKB-KW"/>
</dbReference>
<dbReference type="GO" id="GO:0042054">
    <property type="term" value="F:histone methyltransferase activity"/>
    <property type="evidence" value="ECO:0007669"/>
    <property type="project" value="InterPro"/>
</dbReference>
<evidence type="ECO:0000313" key="20">
    <source>
        <dbReference type="EMBL" id="KAG5673496.1"/>
    </source>
</evidence>
<dbReference type="InterPro" id="IPR013083">
    <property type="entry name" value="Znf_RING/FYVE/PHD"/>
</dbReference>
<keyword evidence="7" id="KW-0677">Repeat</keyword>
<dbReference type="PROSITE" id="PS51215">
    <property type="entry name" value="AWS"/>
    <property type="match status" value="1"/>
</dbReference>
<keyword evidence="12" id="KW-0186">Copper</keyword>
<dbReference type="Gene3D" id="2.170.270.10">
    <property type="entry name" value="SET domain"/>
    <property type="match status" value="1"/>
</dbReference>
<feature type="domain" description="PHD-type" evidence="16">
    <location>
        <begin position="282"/>
        <end position="339"/>
    </location>
</feature>
<dbReference type="PANTHER" id="PTHR11709:SF394">
    <property type="entry name" value="FI03373P-RELATED"/>
    <property type="match status" value="1"/>
</dbReference>
<dbReference type="Pfam" id="PF17907">
    <property type="entry name" value="AWS"/>
    <property type="match status" value="1"/>
</dbReference>
<dbReference type="Gene3D" id="3.30.40.10">
    <property type="entry name" value="Zinc/RING finger domain, C3HC4 (zinc finger)"/>
    <property type="match status" value="1"/>
</dbReference>
<comment type="caution">
    <text evidence="20">The sequence shown here is derived from an EMBL/GenBank/DDBJ whole genome shotgun (WGS) entry which is preliminary data.</text>
</comment>
<evidence type="ECO:0000256" key="5">
    <source>
        <dbReference type="ARBA" id="ARBA00022691"/>
    </source>
</evidence>
<dbReference type="SUPFAM" id="SSF63748">
    <property type="entry name" value="Tudor/PWWP/MBT"/>
    <property type="match status" value="1"/>
</dbReference>
<dbReference type="CDD" id="cd15566">
    <property type="entry name" value="PHD3_NSD"/>
    <property type="match status" value="1"/>
</dbReference>
<evidence type="ECO:0000256" key="10">
    <source>
        <dbReference type="ARBA" id="ARBA00022853"/>
    </source>
</evidence>
<dbReference type="InterPro" id="IPR011706">
    <property type="entry name" value="Cu-oxidase_C"/>
</dbReference>
<dbReference type="PANTHER" id="PTHR11709">
    <property type="entry name" value="MULTI-COPPER OXIDASE"/>
    <property type="match status" value="1"/>
</dbReference>
<dbReference type="GO" id="GO:0032259">
    <property type="term" value="P:methylation"/>
    <property type="evidence" value="ECO:0007669"/>
    <property type="project" value="UniProtKB-KW"/>
</dbReference>
<dbReference type="InterPro" id="IPR002355">
    <property type="entry name" value="Cu_oxidase_Cu_BS"/>
</dbReference>
<evidence type="ECO:0000256" key="2">
    <source>
        <dbReference type="ARBA" id="ARBA00010609"/>
    </source>
</evidence>
<evidence type="ECO:0008006" key="22">
    <source>
        <dbReference type="Google" id="ProtNLM"/>
    </source>
</evidence>
<keyword evidence="10" id="KW-0156">Chromatin regulator</keyword>
<dbReference type="SMART" id="SM00317">
    <property type="entry name" value="SET"/>
    <property type="match status" value="1"/>
</dbReference>
<keyword evidence="15" id="KW-0472">Membrane</keyword>
<dbReference type="Pfam" id="PF00855">
    <property type="entry name" value="PWWP"/>
    <property type="match status" value="1"/>
</dbReference>
<comment type="subcellular location">
    <subcellularLocation>
        <location evidence="1">Nucleus</location>
    </subcellularLocation>
</comment>
<dbReference type="EMBL" id="JADBJN010000003">
    <property type="protein sequence ID" value="KAG5673496.1"/>
    <property type="molecule type" value="Genomic_DNA"/>
</dbReference>
<dbReference type="PROSITE" id="PS50016">
    <property type="entry name" value="ZF_PHD_2"/>
    <property type="match status" value="1"/>
</dbReference>
<dbReference type="Gene3D" id="2.60.40.420">
    <property type="entry name" value="Cupredoxins - blue copper proteins"/>
    <property type="match status" value="3"/>
</dbReference>
<dbReference type="InterPro" id="IPR001965">
    <property type="entry name" value="Znf_PHD"/>
</dbReference>
<feature type="domain" description="AWS" evidence="19">
    <location>
        <begin position="574"/>
        <end position="623"/>
    </location>
</feature>
<dbReference type="FunFam" id="2.60.40.420:FF:000045">
    <property type="entry name" value="Laccase 2"/>
    <property type="match status" value="1"/>
</dbReference>
<evidence type="ECO:0000256" key="9">
    <source>
        <dbReference type="ARBA" id="ARBA00022833"/>
    </source>
</evidence>
<dbReference type="Proteomes" id="UP001107558">
    <property type="component" value="Chromosome 3"/>
</dbReference>
<evidence type="ECO:0000313" key="21">
    <source>
        <dbReference type="Proteomes" id="UP001107558"/>
    </source>
</evidence>
<comment type="similarity">
    <text evidence="2">Belongs to the multicopper oxidase family.</text>
</comment>
<evidence type="ECO:0000256" key="11">
    <source>
        <dbReference type="ARBA" id="ARBA00023002"/>
    </source>
</evidence>
<dbReference type="PROSITE" id="PS00079">
    <property type="entry name" value="MULTICOPPER_OXIDASE1"/>
    <property type="match status" value="1"/>
</dbReference>
<dbReference type="InterPro" id="IPR019787">
    <property type="entry name" value="Znf_PHD-finger"/>
</dbReference>
<reference evidence="20" key="1">
    <citation type="submission" date="2021-03" db="EMBL/GenBank/DDBJ databases">
        <title>Chromosome level genome of the anhydrobiotic midge Polypedilum vanderplanki.</title>
        <authorList>
            <person name="Yoshida Y."/>
            <person name="Kikawada T."/>
            <person name="Gusev O."/>
        </authorList>
    </citation>
    <scope>NUCLEOTIDE SEQUENCE</scope>
    <source>
        <strain evidence="20">NIAS01</strain>
        <tissue evidence="20">Whole body or cell culture</tissue>
    </source>
</reference>
<evidence type="ECO:0000256" key="7">
    <source>
        <dbReference type="ARBA" id="ARBA00022737"/>
    </source>
</evidence>
<evidence type="ECO:0000256" key="14">
    <source>
        <dbReference type="PROSITE-ProRule" id="PRU00146"/>
    </source>
</evidence>
<keyword evidence="21" id="KW-1185">Reference proteome</keyword>
<keyword evidence="4" id="KW-0808">Transferase</keyword>
<dbReference type="InterPro" id="IPR046341">
    <property type="entry name" value="SET_dom_sf"/>
</dbReference>
<keyword evidence="15" id="KW-0812">Transmembrane</keyword>
<keyword evidence="8 14" id="KW-0863">Zinc-finger</keyword>
<dbReference type="InterPro" id="IPR045087">
    <property type="entry name" value="Cu-oxidase_fam"/>
</dbReference>
<dbReference type="OrthoDB" id="2121828at2759"/>
<evidence type="ECO:0000256" key="13">
    <source>
        <dbReference type="ARBA" id="ARBA00023242"/>
    </source>
</evidence>
<dbReference type="GO" id="GO:0005507">
    <property type="term" value="F:copper ion binding"/>
    <property type="evidence" value="ECO:0007669"/>
    <property type="project" value="InterPro"/>
</dbReference>
<evidence type="ECO:0000256" key="8">
    <source>
        <dbReference type="ARBA" id="ARBA00022771"/>
    </source>
</evidence>
<keyword evidence="9" id="KW-0862">Zinc</keyword>
<dbReference type="Pfam" id="PF23004">
    <property type="entry name" value="PHDvar_NSD"/>
    <property type="match status" value="1"/>
</dbReference>
<keyword evidence="6" id="KW-0479">Metal-binding</keyword>
<evidence type="ECO:0000256" key="4">
    <source>
        <dbReference type="ARBA" id="ARBA00022679"/>
    </source>
</evidence>
<dbReference type="InterPro" id="IPR055197">
    <property type="entry name" value="PHDvar_NSD"/>
</dbReference>
<dbReference type="CDD" id="cd13905">
    <property type="entry name" value="CuRO_3_tcLLC2_insect_like"/>
    <property type="match status" value="1"/>
</dbReference>
<name>A0A9J6BUV1_POLVA</name>
<dbReference type="Pfam" id="PF07731">
    <property type="entry name" value="Cu-oxidase_2"/>
    <property type="match status" value="1"/>
</dbReference>
<dbReference type="GO" id="GO:0016491">
    <property type="term" value="F:oxidoreductase activity"/>
    <property type="evidence" value="ECO:0007669"/>
    <property type="project" value="UniProtKB-KW"/>
</dbReference>
<keyword evidence="5" id="KW-0949">S-adenosyl-L-methionine</keyword>
<organism evidence="20 21">
    <name type="scientific">Polypedilum vanderplanki</name>
    <name type="common">Sleeping chironomid midge</name>
    <dbReference type="NCBI Taxonomy" id="319348"/>
    <lineage>
        <taxon>Eukaryota</taxon>
        <taxon>Metazoa</taxon>
        <taxon>Ecdysozoa</taxon>
        <taxon>Arthropoda</taxon>
        <taxon>Hexapoda</taxon>
        <taxon>Insecta</taxon>
        <taxon>Pterygota</taxon>
        <taxon>Neoptera</taxon>
        <taxon>Endopterygota</taxon>
        <taxon>Diptera</taxon>
        <taxon>Nematocera</taxon>
        <taxon>Chironomoidea</taxon>
        <taxon>Chironomidae</taxon>
        <taxon>Chironominae</taxon>
        <taxon>Polypedilum</taxon>
        <taxon>Polypedilum</taxon>
    </lineage>
</organism>
<dbReference type="Pfam" id="PF07732">
    <property type="entry name" value="Cu-oxidase_3"/>
    <property type="match status" value="1"/>
</dbReference>
<dbReference type="SUPFAM" id="SSF82199">
    <property type="entry name" value="SET domain"/>
    <property type="match status" value="1"/>
</dbReference>
<dbReference type="Gene3D" id="2.30.30.140">
    <property type="match status" value="1"/>
</dbReference>
<dbReference type="InterPro" id="IPR011707">
    <property type="entry name" value="Cu-oxidase-like_N"/>
</dbReference>
<keyword evidence="13" id="KW-0539">Nucleus</keyword>
<sequence>MENPENFQIGEIVWTSFGGKSRWYPSLIVELYENESAKVQYFNYNSVPGMIQYKNIISFTDVYDFKNNNKIRNMKKPLIFTKRDLRSIEEAKCYKNFPEDKRLKIFDASQNLKRLYKKDFDAIILEIDNNLEDNDYDDIKDELKTLYQTLKDFDETNTVENEKIKPIKRKLEETSSLEFFNSERLQKFKEKTDLEKEEKLIIPKEEPVSDKEKHIVVKEPKRKKIKLDTEITLQDKFLVEIYSPKNLFDDVPIHKICGKCMDETDLLDDKSNFCKDCTGENDEYCYVCKSAIMNDNESEIITCNKLKCSRKFHKLCMNNFFPFCKENCPSHDCNSCKSKFSISNADSLVYCIKCPATYHQDACCIPAGSKVLSTSQIVCPRHKGDDEKKLKLKISNIGWCFKCYKNEDTLIKCQSCPRSYHNECIKTLDSENNNEYFCECITDPLPTYNTIVWSKIRNYKWWPAVVMFPWVVPLDTEKKFKKIDREFCIRFFGTYDYYYKTCEQVYRFDTNDVKFCVYKSSSNKKLSEAFKTGIKEAIEMDSILKSAYVTMSKFKRITSNKIVAPVSFKNFKKELRLVCNCKETDENPCGQNSNCLNILSFMECDNDCPAKEKCQNKIMRHKLGVKLTVIKTDSRGYGVVCNQDLQPDTFIAEYLGELITEEEHEKRVKKKILQKNGNLYFYKLDTDVIIDAEFYGNESRFINHSCEPNCISRKIYIDNIPHIGIYSTKFIPKGTELSFDYNMDLGKKCLCGSTKCKDLMQNNDKTCVLKLDGNFKKLSINETWTNIASNPCMVYKCLLNGRIEKITQTCNTSCESNSIYTPVLGECCGKCESAVCVDEKNQRGYREGDIWKSVDNCTIHECLREGDQLKIGSYKKKCPRLKNCPVENIEIKECCQYCNRLERSSRQFIEVEVNDRDSYQSHPCLRDCVRGQQLTCNYEFVVEAYETMSKACYNCPRNKTDCNRPHCITADGMKRSIIVVNRMFPGPIIEVCVNDTIVVDVRNQLHSESTTIHWHGIHQKSTPYMDGVPHISQCPILPGQVFRYTFLADNAGTHMWHSHLGLQRDDGLVGALIVRNYEDVHENLYDFDMTEHIILTNDWTHVPATSAFTAHHHGHGDNKPSNILINGKGKYFGNMTEITINEVATTMSIVQTSTTQSYSVHETPTENLPDDEELLTTSTIDDFVTHRFNLVLNDTSEHERVKRALLPPDFDSPLIPYEIFNVNQGYRYRFRHINAGFLNCPIQISIDNHTIIPIATDGNDIEPREVTFLVSYAGERWDFIVNANQTIGNYFIRARGLMDCDERFTSSFQMAILHYHGAPDKNPPIGKPTYQLNRTGLTLNGLNRKHGEINFTTVAEVKATPDQPNYISKIEPDYKFFMSYDFYGKDNPLFHTSGLYGFNQVPFGKIYTPQINHITMQLPKEPAMLAKESLDPTFCNETSLEAQGINCKETFCECTHVLQVRLNSVVEMILIDEGVTYDANHMFHLHGHYFHVIGMDRIGNNVTREQIIEMDKMGKLRRRFSDSVRKDTVTVPDGGYTIIRFYADNPGVWLMHCHIDFHAEVGMAIILKVGDYNQMPSVPNRFPTCGDYTATSNEQQTSKSTIIVQPLFKIIILCILLFGISR</sequence>
<dbReference type="GO" id="GO:0005886">
    <property type="term" value="C:plasma membrane"/>
    <property type="evidence" value="ECO:0007669"/>
    <property type="project" value="TreeGrafter"/>
</dbReference>
<evidence type="ECO:0000256" key="3">
    <source>
        <dbReference type="ARBA" id="ARBA00022603"/>
    </source>
</evidence>
<dbReference type="Pfam" id="PF00394">
    <property type="entry name" value="Cu-oxidase"/>
    <property type="match status" value="1"/>
</dbReference>
<dbReference type="InterPro" id="IPR011011">
    <property type="entry name" value="Znf_FYVE_PHD"/>
</dbReference>
<dbReference type="FunFam" id="2.60.40.420:FF:000031">
    <property type="entry name" value="Laccase-2 isoform A"/>
    <property type="match status" value="1"/>
</dbReference>
<evidence type="ECO:0000259" key="16">
    <source>
        <dbReference type="PROSITE" id="PS50016"/>
    </source>
</evidence>
<evidence type="ECO:0000259" key="18">
    <source>
        <dbReference type="PROSITE" id="PS50812"/>
    </source>
</evidence>